<keyword evidence="1" id="KW-1133">Transmembrane helix</keyword>
<keyword evidence="3" id="KW-1185">Reference proteome</keyword>
<keyword evidence="1" id="KW-0812">Transmembrane</keyword>
<name>A0ABP8FJX6_9BACT</name>
<feature type="transmembrane region" description="Helical" evidence="1">
    <location>
        <begin position="109"/>
        <end position="127"/>
    </location>
</feature>
<comment type="caution">
    <text evidence="2">The sequence shown here is derived from an EMBL/GenBank/DDBJ whole genome shotgun (WGS) entry which is preliminary data.</text>
</comment>
<accession>A0ABP8FJX6</accession>
<keyword evidence="1" id="KW-0472">Membrane</keyword>
<gene>
    <name evidence="2" type="ORF">GCM10023183_19240</name>
</gene>
<organism evidence="2 3">
    <name type="scientific">Nibribacter koreensis</name>
    <dbReference type="NCBI Taxonomy" id="1084519"/>
    <lineage>
        <taxon>Bacteria</taxon>
        <taxon>Pseudomonadati</taxon>
        <taxon>Bacteroidota</taxon>
        <taxon>Cytophagia</taxon>
        <taxon>Cytophagales</taxon>
        <taxon>Hymenobacteraceae</taxon>
        <taxon>Nibribacter</taxon>
    </lineage>
</organism>
<evidence type="ECO:0000313" key="2">
    <source>
        <dbReference type="EMBL" id="GAA4305240.1"/>
    </source>
</evidence>
<evidence type="ECO:0000256" key="1">
    <source>
        <dbReference type="SAM" id="Phobius"/>
    </source>
</evidence>
<proteinExistence type="predicted"/>
<protein>
    <recommendedName>
        <fullName evidence="4">Lycopene cyclase domain-containing protein</fullName>
    </recommendedName>
</protein>
<dbReference type="EMBL" id="BAABGX010000002">
    <property type="protein sequence ID" value="GAA4305240.1"/>
    <property type="molecule type" value="Genomic_DNA"/>
</dbReference>
<evidence type="ECO:0000313" key="3">
    <source>
        <dbReference type="Proteomes" id="UP001501844"/>
    </source>
</evidence>
<dbReference type="RefSeq" id="WP_345165135.1">
    <property type="nucleotide sequence ID" value="NZ_BAABGX010000002.1"/>
</dbReference>
<feature type="transmembrane region" description="Helical" evidence="1">
    <location>
        <begin position="66"/>
        <end position="89"/>
    </location>
</feature>
<feature type="transmembrane region" description="Helical" evidence="1">
    <location>
        <begin position="38"/>
        <end position="54"/>
    </location>
</feature>
<sequence length="133" mass="15278">MIEKLSKYRLIGIAALLLTAALLIESPFAYLHYQEPPYSTYFLIILINTILYLLPVKKFITAEKIIYSFFIVCFSTLGGMLFTHATLGGIYGYDEYYVLLESPDLLESIVFYFTSIFISLGTFSIILKYKSNY</sequence>
<evidence type="ECO:0008006" key="4">
    <source>
        <dbReference type="Google" id="ProtNLM"/>
    </source>
</evidence>
<feature type="transmembrane region" description="Helical" evidence="1">
    <location>
        <begin position="12"/>
        <end position="32"/>
    </location>
</feature>
<dbReference type="Proteomes" id="UP001501844">
    <property type="component" value="Unassembled WGS sequence"/>
</dbReference>
<reference evidence="3" key="1">
    <citation type="journal article" date="2019" name="Int. J. Syst. Evol. Microbiol.">
        <title>The Global Catalogue of Microorganisms (GCM) 10K type strain sequencing project: providing services to taxonomists for standard genome sequencing and annotation.</title>
        <authorList>
            <consortium name="The Broad Institute Genomics Platform"/>
            <consortium name="The Broad Institute Genome Sequencing Center for Infectious Disease"/>
            <person name="Wu L."/>
            <person name="Ma J."/>
        </authorList>
    </citation>
    <scope>NUCLEOTIDE SEQUENCE [LARGE SCALE GENOMIC DNA]</scope>
    <source>
        <strain evidence="3">JCM 17917</strain>
    </source>
</reference>